<evidence type="ECO:0000256" key="1">
    <source>
        <dbReference type="SAM" id="MobiDB-lite"/>
    </source>
</evidence>
<protein>
    <submittedName>
        <fullName evidence="2">Uncharacterized protein YukE</fullName>
    </submittedName>
</protein>
<feature type="region of interest" description="Disordered" evidence="1">
    <location>
        <begin position="168"/>
        <end position="202"/>
    </location>
</feature>
<evidence type="ECO:0000313" key="2">
    <source>
        <dbReference type="EMBL" id="MCP2308166.1"/>
    </source>
</evidence>
<gene>
    <name evidence="2" type="ORF">FHR36_001258</name>
</gene>
<accession>A0ABT1ISQ6</accession>
<comment type="caution">
    <text evidence="2">The sequence shown here is derived from an EMBL/GenBank/DDBJ whole genome shotgun (WGS) entry which is preliminary data.</text>
</comment>
<evidence type="ECO:0000313" key="3">
    <source>
        <dbReference type="Proteomes" id="UP001206483"/>
    </source>
</evidence>
<proteinExistence type="predicted"/>
<reference evidence="2 3" key="1">
    <citation type="submission" date="2022-06" db="EMBL/GenBank/DDBJ databases">
        <title>Sequencing the genomes of 1000 actinobacteria strains.</title>
        <authorList>
            <person name="Klenk H.-P."/>
        </authorList>
    </citation>
    <scope>NUCLEOTIDE SEQUENCE [LARGE SCALE GENOMIC DNA]</scope>
    <source>
        <strain evidence="2 3">DSM 41656</strain>
    </source>
</reference>
<dbReference type="Proteomes" id="UP001206483">
    <property type="component" value="Unassembled WGS sequence"/>
</dbReference>
<keyword evidence="3" id="KW-1185">Reference proteome</keyword>
<organism evidence="2 3">
    <name type="scientific">Kitasatospora paracochleata</name>
    <dbReference type="NCBI Taxonomy" id="58354"/>
    <lineage>
        <taxon>Bacteria</taxon>
        <taxon>Bacillati</taxon>
        <taxon>Actinomycetota</taxon>
        <taxon>Actinomycetes</taxon>
        <taxon>Kitasatosporales</taxon>
        <taxon>Streptomycetaceae</taxon>
        <taxon>Kitasatospora</taxon>
    </lineage>
</organism>
<name>A0ABT1ISQ6_9ACTN</name>
<dbReference type="RefSeq" id="WP_253794487.1">
    <property type="nucleotide sequence ID" value="NZ_BAAAUB010000097.1"/>
</dbReference>
<dbReference type="EMBL" id="JAMZDX010000001">
    <property type="protein sequence ID" value="MCP2308166.1"/>
    <property type="molecule type" value="Genomic_DNA"/>
</dbReference>
<sequence>MDYATLHDSNPGALAATAQAYRAEAERWTHYADDWRDRVERPAIENWTGQTASRAEARLAETEARMRRGRPVLVDTAEALDEGAMLLGSFRDQLRGLSLEAKSYGWVIGDDGSVSRSPWEEPATDPVELVQQHQQQEAIEDRIRRILDEAGRADADLATKLRDLNARARDAVKEGGGGPEPRPLAPGAVPTAPPPNGGRGPW</sequence>